<dbReference type="PRINTS" id="PR00344">
    <property type="entry name" value="BCTRLSENSOR"/>
</dbReference>
<dbReference type="Gene3D" id="3.30.565.10">
    <property type="entry name" value="Histidine kinase-like ATPase, C-terminal domain"/>
    <property type="match status" value="1"/>
</dbReference>
<dbReference type="Gene3D" id="1.10.287.130">
    <property type="match status" value="1"/>
</dbReference>
<keyword evidence="4" id="KW-0597">Phosphoprotein</keyword>
<dbReference type="Gene3D" id="6.10.340.10">
    <property type="match status" value="1"/>
</dbReference>
<dbReference type="OrthoDB" id="9786919at2"/>
<dbReference type="EC" id="2.7.13.3" evidence="3"/>
<organism evidence="13 14">
    <name type="scientific">Kutzneria buriramensis</name>
    <dbReference type="NCBI Taxonomy" id="1045776"/>
    <lineage>
        <taxon>Bacteria</taxon>
        <taxon>Bacillati</taxon>
        <taxon>Actinomycetota</taxon>
        <taxon>Actinomycetes</taxon>
        <taxon>Pseudonocardiales</taxon>
        <taxon>Pseudonocardiaceae</taxon>
        <taxon>Kutzneria</taxon>
    </lineage>
</organism>
<evidence type="ECO:0000259" key="12">
    <source>
        <dbReference type="PROSITE" id="PS50885"/>
    </source>
</evidence>
<dbReference type="InterPro" id="IPR036890">
    <property type="entry name" value="HATPase_C_sf"/>
</dbReference>
<reference evidence="13 14" key="1">
    <citation type="submission" date="2018-08" db="EMBL/GenBank/DDBJ databases">
        <title>Genomic Encyclopedia of Archaeal and Bacterial Type Strains, Phase II (KMG-II): from individual species to whole genera.</title>
        <authorList>
            <person name="Goeker M."/>
        </authorList>
    </citation>
    <scope>NUCLEOTIDE SEQUENCE [LARGE SCALE GENOMIC DNA]</scope>
    <source>
        <strain evidence="13 14">DSM 45791</strain>
    </source>
</reference>
<dbReference type="EMBL" id="QUNO01000032">
    <property type="protein sequence ID" value="REH26438.1"/>
    <property type="molecule type" value="Genomic_DNA"/>
</dbReference>
<evidence type="ECO:0000256" key="4">
    <source>
        <dbReference type="ARBA" id="ARBA00022553"/>
    </source>
</evidence>
<comment type="caution">
    <text evidence="13">The sequence shown here is derived from an EMBL/GenBank/DDBJ whole genome shotgun (WGS) entry which is preliminary data.</text>
</comment>
<evidence type="ECO:0000256" key="5">
    <source>
        <dbReference type="ARBA" id="ARBA00022679"/>
    </source>
</evidence>
<keyword evidence="9" id="KW-0902">Two-component regulatory system</keyword>
<protein>
    <recommendedName>
        <fullName evidence="3">histidine kinase</fullName>
        <ecNumber evidence="3">2.7.13.3</ecNumber>
    </recommendedName>
</protein>
<dbReference type="CDD" id="cd00075">
    <property type="entry name" value="HATPase"/>
    <property type="match status" value="1"/>
</dbReference>
<name>A0A3E0GTC4_9PSEU</name>
<dbReference type="Pfam" id="PF00672">
    <property type="entry name" value="HAMP"/>
    <property type="match status" value="1"/>
</dbReference>
<evidence type="ECO:0000313" key="13">
    <source>
        <dbReference type="EMBL" id="REH26438.1"/>
    </source>
</evidence>
<dbReference type="PROSITE" id="PS50885">
    <property type="entry name" value="HAMP"/>
    <property type="match status" value="1"/>
</dbReference>
<keyword evidence="7 13" id="KW-0418">Kinase</keyword>
<dbReference type="InterPro" id="IPR005467">
    <property type="entry name" value="His_kinase_dom"/>
</dbReference>
<dbReference type="InterPro" id="IPR003661">
    <property type="entry name" value="HisK_dim/P_dom"/>
</dbReference>
<evidence type="ECO:0000256" key="1">
    <source>
        <dbReference type="ARBA" id="ARBA00000085"/>
    </source>
</evidence>
<dbReference type="SUPFAM" id="SSF55874">
    <property type="entry name" value="ATPase domain of HSP90 chaperone/DNA topoisomerase II/histidine kinase"/>
    <property type="match status" value="1"/>
</dbReference>
<dbReference type="PROSITE" id="PS50109">
    <property type="entry name" value="HIS_KIN"/>
    <property type="match status" value="1"/>
</dbReference>
<comment type="catalytic activity">
    <reaction evidence="1">
        <text>ATP + protein L-histidine = ADP + protein N-phospho-L-histidine.</text>
        <dbReference type="EC" id="2.7.13.3"/>
    </reaction>
</comment>
<dbReference type="InterPro" id="IPR050736">
    <property type="entry name" value="Sensor_HK_Regulatory"/>
</dbReference>
<dbReference type="CDD" id="cd06225">
    <property type="entry name" value="HAMP"/>
    <property type="match status" value="1"/>
</dbReference>
<gene>
    <name evidence="13" type="ORF">BCF44_1329</name>
</gene>
<dbReference type="InterPro" id="IPR036097">
    <property type="entry name" value="HisK_dim/P_sf"/>
</dbReference>
<evidence type="ECO:0000256" key="2">
    <source>
        <dbReference type="ARBA" id="ARBA00004236"/>
    </source>
</evidence>
<dbReference type="Proteomes" id="UP000256269">
    <property type="component" value="Unassembled WGS sequence"/>
</dbReference>
<evidence type="ECO:0000259" key="11">
    <source>
        <dbReference type="PROSITE" id="PS50109"/>
    </source>
</evidence>
<proteinExistence type="predicted"/>
<dbReference type="InterPro" id="IPR003594">
    <property type="entry name" value="HATPase_dom"/>
</dbReference>
<evidence type="ECO:0000256" key="8">
    <source>
        <dbReference type="ARBA" id="ARBA00022989"/>
    </source>
</evidence>
<dbReference type="PANTHER" id="PTHR43711:SF1">
    <property type="entry name" value="HISTIDINE KINASE 1"/>
    <property type="match status" value="1"/>
</dbReference>
<keyword evidence="6 10" id="KW-0812">Transmembrane</keyword>
<keyword evidence="14" id="KW-1185">Reference proteome</keyword>
<evidence type="ECO:0000256" key="10">
    <source>
        <dbReference type="SAM" id="Phobius"/>
    </source>
</evidence>
<evidence type="ECO:0000256" key="9">
    <source>
        <dbReference type="ARBA" id="ARBA00023012"/>
    </source>
</evidence>
<dbReference type="InterPro" id="IPR003660">
    <property type="entry name" value="HAMP_dom"/>
</dbReference>
<dbReference type="GO" id="GO:0000155">
    <property type="term" value="F:phosphorelay sensor kinase activity"/>
    <property type="evidence" value="ECO:0007669"/>
    <property type="project" value="InterPro"/>
</dbReference>
<dbReference type="RefSeq" id="WP_116181865.1">
    <property type="nucleotide sequence ID" value="NZ_CP144375.1"/>
</dbReference>
<keyword evidence="10" id="KW-0472">Membrane</keyword>
<dbReference type="SUPFAM" id="SSF47384">
    <property type="entry name" value="Homodimeric domain of signal transducing histidine kinase"/>
    <property type="match status" value="1"/>
</dbReference>
<comment type="subcellular location">
    <subcellularLocation>
        <location evidence="2">Cell membrane</location>
    </subcellularLocation>
</comment>
<dbReference type="CDD" id="cd00082">
    <property type="entry name" value="HisKA"/>
    <property type="match status" value="1"/>
</dbReference>
<feature type="domain" description="Histidine kinase" evidence="11">
    <location>
        <begin position="264"/>
        <end position="463"/>
    </location>
</feature>
<evidence type="ECO:0000313" key="14">
    <source>
        <dbReference type="Proteomes" id="UP000256269"/>
    </source>
</evidence>
<accession>A0A3E0GTC4</accession>
<evidence type="ECO:0000256" key="7">
    <source>
        <dbReference type="ARBA" id="ARBA00022777"/>
    </source>
</evidence>
<keyword evidence="5" id="KW-0808">Transferase</keyword>
<evidence type="ECO:0000256" key="3">
    <source>
        <dbReference type="ARBA" id="ARBA00012438"/>
    </source>
</evidence>
<dbReference type="AlphaFoldDB" id="A0A3E0GTC4"/>
<sequence>MKRWHPGLRTSIVLTVIAVTVAATGAMAGLSYQLQQSSVRDRFKSAALADFDSDAQQIHQWLVNSRATDESKLDSVAQYLNGRLSLDWSIVNLNPAIGPQSPLSNGGYAAVSGVPYTLSQEQVDTALRSQEHKTYDVNFQGSLQLIIVGQTEPRLLLVEYYDTKIIDSELAKARLELAAASVLVILVGSLLGVLAARRIQRRVRVAAGAARTLGAGDLDTRLAVQGTDEFADLAGSFNAMAERLGESIAELRRKDAQQRRFVADVAHDLRTPMAVLIAASDGLHGPERERSAELVATQTRRLSALVEDLLEMSRFDAGAAELRPEHLDLQELCVDVVEMVAADIPVTLRGNGIVVGDPRRLHTVVRNLVSNALHHGAPPITITVDGTAEFEARVIVRDHGPGLPPELAPVVFDRFVRGDRSRRSEGSGLGLAIGYENAVLHGGRIDVASPGGAEFTLVVPRIPPGGPRPSDGSPAPAHP</sequence>
<dbReference type="SMART" id="SM00387">
    <property type="entry name" value="HATPase_c"/>
    <property type="match status" value="1"/>
</dbReference>
<dbReference type="SMART" id="SM00388">
    <property type="entry name" value="HisKA"/>
    <property type="match status" value="1"/>
</dbReference>
<dbReference type="PANTHER" id="PTHR43711">
    <property type="entry name" value="TWO-COMPONENT HISTIDINE KINASE"/>
    <property type="match status" value="1"/>
</dbReference>
<dbReference type="Pfam" id="PF00512">
    <property type="entry name" value="HisKA"/>
    <property type="match status" value="1"/>
</dbReference>
<dbReference type="SMART" id="SM00304">
    <property type="entry name" value="HAMP"/>
    <property type="match status" value="1"/>
</dbReference>
<keyword evidence="8 10" id="KW-1133">Transmembrane helix</keyword>
<feature type="domain" description="HAMP" evidence="12">
    <location>
        <begin position="197"/>
        <end position="249"/>
    </location>
</feature>
<dbReference type="InterPro" id="IPR004358">
    <property type="entry name" value="Sig_transdc_His_kin-like_C"/>
</dbReference>
<dbReference type="SUPFAM" id="SSF158472">
    <property type="entry name" value="HAMP domain-like"/>
    <property type="match status" value="1"/>
</dbReference>
<evidence type="ECO:0000256" key="6">
    <source>
        <dbReference type="ARBA" id="ARBA00022692"/>
    </source>
</evidence>
<dbReference type="Pfam" id="PF02518">
    <property type="entry name" value="HATPase_c"/>
    <property type="match status" value="1"/>
</dbReference>
<dbReference type="GO" id="GO:0005886">
    <property type="term" value="C:plasma membrane"/>
    <property type="evidence" value="ECO:0007669"/>
    <property type="project" value="UniProtKB-SubCell"/>
</dbReference>
<feature type="transmembrane region" description="Helical" evidence="10">
    <location>
        <begin position="177"/>
        <end position="196"/>
    </location>
</feature>